<sequence length="655" mass="75022">MNKFEAFDPLQVKQSATSDVAARSLKREIRNILSSYVGWYDPFAELIQNSLDSLDERALQENVDYIPRIWITVNINDNYLIVTDNGVGLNEQKFKSFLAPDFSFKSGKTRGHKGVGATYLAYGFNFIQVSTKAEDFTAIGKMVDARKWLSDENPSGNPQVKYDETGALDPIFNDIDKGVSIYLKFDQHTHPKDLSWVKADTADAWLKILSVKTGLGAFFPNNNIKVELTVIKKNGLKDFVKQDGIEYLWPEKIVRKAASYKQLDQKRKELFEKGKDIHKLPSPLKDLDVFYGKWSEEELVSLLKIVDKDELEICTRYTPTVYFGYAYSLKVWDTFNKALNIRSNSKILFGGIQIAANNMPQGDMIQIPLLRNIGRQNQVHMVFHFDNCSADLGRKGFQSEIVEFTKEISKRLIDGPLQKLKYCLKTNTGAPPDLFREKEVEDWKEEMANYEKEHPLQLISNHFFLPLRKISITSTPSREQDVIALFNQMIAGGVIRGIRIMSTNERFTYDGLFKIIVEEPIENHVYNEVTNPLGVLTENVESIKNFPFISKPRILEYKFSLDGLIENMHDGSKNSNDIGLAVVWETGESYLGSYKITSLLDENNLSLRQYHGLTHIMTNITSGQREMDLIVLSELIEYLNDPKVTQQKQIEKYED</sequence>
<keyword evidence="1" id="KW-0067">ATP-binding</keyword>
<dbReference type="AlphaFoldDB" id="A0A3N9NY56"/>
<proteinExistence type="predicted"/>
<protein>
    <submittedName>
        <fullName evidence="1">ATP-binding protein</fullName>
    </submittedName>
</protein>
<dbReference type="RefSeq" id="WP_124697436.1">
    <property type="nucleotide sequence ID" value="NZ_JBHUFE010000025.1"/>
</dbReference>
<keyword evidence="2" id="KW-1185">Reference proteome</keyword>
<dbReference type="Gene3D" id="3.30.565.10">
    <property type="entry name" value="Histidine kinase-like ATPase, C-terminal domain"/>
    <property type="match status" value="1"/>
</dbReference>
<comment type="caution">
    <text evidence="1">The sequence shown here is derived from an EMBL/GenBank/DDBJ whole genome shotgun (WGS) entry which is preliminary data.</text>
</comment>
<evidence type="ECO:0000313" key="2">
    <source>
        <dbReference type="Proteomes" id="UP000282529"/>
    </source>
</evidence>
<dbReference type="SUPFAM" id="SSF55874">
    <property type="entry name" value="ATPase domain of HSP90 chaperone/DNA topoisomerase II/histidine kinase"/>
    <property type="match status" value="1"/>
</dbReference>
<dbReference type="EMBL" id="RQPI01000017">
    <property type="protein sequence ID" value="RQW08831.1"/>
    <property type="molecule type" value="Genomic_DNA"/>
</dbReference>
<keyword evidence="1" id="KW-0547">Nucleotide-binding</keyword>
<dbReference type="InterPro" id="IPR036890">
    <property type="entry name" value="HATPase_C_sf"/>
</dbReference>
<dbReference type="OrthoDB" id="9802640at2"/>
<organism evidence="1 2">
    <name type="scientific">Paenibacillus rhizophilus</name>
    <dbReference type="NCBI Taxonomy" id="1850366"/>
    <lineage>
        <taxon>Bacteria</taxon>
        <taxon>Bacillati</taxon>
        <taxon>Bacillota</taxon>
        <taxon>Bacilli</taxon>
        <taxon>Bacillales</taxon>
        <taxon>Paenibacillaceae</taxon>
        <taxon>Paenibacillus</taxon>
    </lineage>
</organism>
<reference evidence="1 2" key="1">
    <citation type="submission" date="2018-11" db="EMBL/GenBank/DDBJ databases">
        <title>Genome sequence of strain 7197.</title>
        <authorList>
            <person name="Gao J."/>
            <person name="Sun J."/>
        </authorList>
    </citation>
    <scope>NUCLEOTIDE SEQUENCE [LARGE SCALE GENOMIC DNA]</scope>
    <source>
        <strain evidence="1 2">7197</strain>
    </source>
</reference>
<dbReference type="GO" id="GO:0005524">
    <property type="term" value="F:ATP binding"/>
    <property type="evidence" value="ECO:0007669"/>
    <property type="project" value="UniProtKB-KW"/>
</dbReference>
<dbReference type="Proteomes" id="UP000282529">
    <property type="component" value="Unassembled WGS sequence"/>
</dbReference>
<gene>
    <name evidence="1" type="ORF">EH198_20785</name>
</gene>
<evidence type="ECO:0000313" key="1">
    <source>
        <dbReference type="EMBL" id="RQW08831.1"/>
    </source>
</evidence>
<accession>A0A3N9NY56</accession>
<name>A0A3N9NY56_9BACL</name>